<dbReference type="EMBL" id="FQVN01000003">
    <property type="protein sequence ID" value="SHF38878.1"/>
    <property type="molecule type" value="Genomic_DNA"/>
</dbReference>
<proteinExistence type="predicted"/>
<dbReference type="Proteomes" id="UP000184501">
    <property type="component" value="Unassembled WGS sequence"/>
</dbReference>
<evidence type="ECO:0000313" key="1">
    <source>
        <dbReference type="EMBL" id="SHF38878.1"/>
    </source>
</evidence>
<evidence type="ECO:0000313" key="2">
    <source>
        <dbReference type="Proteomes" id="UP000184501"/>
    </source>
</evidence>
<gene>
    <name evidence="1" type="ORF">SAMN05444320_103453</name>
</gene>
<dbReference type="NCBIfam" id="TIGR02122">
    <property type="entry name" value="TRAP_TAXI"/>
    <property type="match status" value="1"/>
</dbReference>
<keyword evidence="2" id="KW-1185">Reference proteome</keyword>
<reference evidence="1 2" key="1">
    <citation type="submission" date="2016-11" db="EMBL/GenBank/DDBJ databases">
        <authorList>
            <person name="Jaros S."/>
            <person name="Januszkiewicz K."/>
            <person name="Wedrychowicz H."/>
        </authorList>
    </citation>
    <scope>NUCLEOTIDE SEQUENCE [LARGE SCALE GENOMIC DNA]</scope>
    <source>
        <strain evidence="1 2">DSM 44523</strain>
    </source>
</reference>
<dbReference type="Pfam" id="PF16868">
    <property type="entry name" value="NMT1_3"/>
    <property type="match status" value="1"/>
</dbReference>
<dbReference type="SUPFAM" id="SSF53850">
    <property type="entry name" value="Periplasmic binding protein-like II"/>
    <property type="match status" value="1"/>
</dbReference>
<sequence length="316" mass="33798">MPPIPRRTALAALAGLAGLGGLPLLAAGCTGSRPPASRLTIGTGSADGVYYALGQALAGTWAEQLGVRSEVRTTAGSVANIELLRNRSVDVVFSQVDAAAEPTPDPPLCALARMHDDFMHVVVRRDTNVTTLSGLRGMRLSMGAERSGVQMIARRLLAEAELDPDRDLPIERLSIDESVREMLAGRIDGFFWSGGLPTLGVRRLAEAMPVRLLDLREVLPGLRRQYRVYDQGTIPASTYRRGEPVTALVVRNLLLVRADMPDDLAEALTRGLFASLGGLARANAAAATIGVRAAIGTAPLPLHPGAERYYRDVKKH</sequence>
<dbReference type="PANTHER" id="PTHR42941:SF1">
    <property type="entry name" value="SLL1037 PROTEIN"/>
    <property type="match status" value="1"/>
</dbReference>
<dbReference type="PANTHER" id="PTHR42941">
    <property type="entry name" value="SLL1037 PROTEIN"/>
    <property type="match status" value="1"/>
</dbReference>
<dbReference type="InterPro" id="IPR011852">
    <property type="entry name" value="TRAP_TAXI"/>
</dbReference>
<dbReference type="STRING" id="2017.SAMN05444320_103453"/>
<dbReference type="Gene3D" id="3.40.190.10">
    <property type="entry name" value="Periplasmic binding protein-like II"/>
    <property type="match status" value="2"/>
</dbReference>
<dbReference type="AlphaFoldDB" id="A0A1M5B8W2"/>
<dbReference type="PROSITE" id="PS51257">
    <property type="entry name" value="PROKAR_LIPOPROTEIN"/>
    <property type="match status" value="1"/>
</dbReference>
<protein>
    <recommendedName>
        <fullName evidence="3">TRAP transporter solute receptor, TAXI family</fullName>
    </recommendedName>
</protein>
<organism evidence="1 2">
    <name type="scientific">Streptoalloteichus hindustanus</name>
    <dbReference type="NCBI Taxonomy" id="2017"/>
    <lineage>
        <taxon>Bacteria</taxon>
        <taxon>Bacillati</taxon>
        <taxon>Actinomycetota</taxon>
        <taxon>Actinomycetes</taxon>
        <taxon>Pseudonocardiales</taxon>
        <taxon>Pseudonocardiaceae</taxon>
        <taxon>Streptoalloteichus</taxon>
    </lineage>
</organism>
<accession>A0A1M5B8W2</accession>
<name>A0A1M5B8W2_STRHI</name>
<evidence type="ECO:0008006" key="3">
    <source>
        <dbReference type="Google" id="ProtNLM"/>
    </source>
</evidence>
<dbReference type="RefSeq" id="WP_234995661.1">
    <property type="nucleotide sequence ID" value="NZ_FQVN01000003.1"/>
</dbReference>